<dbReference type="InterPro" id="IPR032185">
    <property type="entry name" value="DUF5017"/>
</dbReference>
<evidence type="ECO:0000256" key="1">
    <source>
        <dbReference type="SAM" id="SignalP"/>
    </source>
</evidence>
<dbReference type="PATRIC" id="fig|246787.4.peg.3369"/>
<dbReference type="PROSITE" id="PS51257">
    <property type="entry name" value="PROKAR_LIPOPROTEIN"/>
    <property type="match status" value="1"/>
</dbReference>
<evidence type="ECO:0000313" key="9">
    <source>
        <dbReference type="Proteomes" id="UP000325055"/>
    </source>
</evidence>
<dbReference type="Proteomes" id="UP001221924">
    <property type="component" value="Unassembled WGS sequence"/>
</dbReference>
<dbReference type="EMBL" id="VVYX01000003">
    <property type="protein sequence ID" value="KAA5421983.1"/>
    <property type="molecule type" value="Genomic_DNA"/>
</dbReference>
<proteinExistence type="predicted"/>
<evidence type="ECO:0000313" key="7">
    <source>
        <dbReference type="EMBL" id="MDT4514060.1"/>
    </source>
</evidence>
<feature type="signal peptide" evidence="1">
    <location>
        <begin position="1"/>
        <end position="26"/>
    </location>
</feature>
<dbReference type="Pfam" id="PF16409">
    <property type="entry name" value="DUF5017"/>
    <property type="match status" value="1"/>
</dbReference>
<protein>
    <submittedName>
        <fullName evidence="4">DUF5017 domain-containing protein</fullName>
    </submittedName>
</protein>
<keyword evidence="1" id="KW-0732">Signal</keyword>
<organism evidence="3 8">
    <name type="scientific">Bacteroides cellulosilyticus</name>
    <dbReference type="NCBI Taxonomy" id="246787"/>
    <lineage>
        <taxon>Bacteria</taxon>
        <taxon>Pseudomonadati</taxon>
        <taxon>Bacteroidota</taxon>
        <taxon>Bacteroidia</taxon>
        <taxon>Bacteroidales</taxon>
        <taxon>Bacteroidaceae</taxon>
        <taxon>Bacteroides</taxon>
    </lineage>
</organism>
<evidence type="ECO:0000313" key="4">
    <source>
        <dbReference type="EMBL" id="KAA5408874.1"/>
    </source>
</evidence>
<dbReference type="EMBL" id="VVYW01000008">
    <property type="protein sequence ID" value="KAA5408874.1"/>
    <property type="molecule type" value="Genomic_DNA"/>
</dbReference>
<reference evidence="6" key="3">
    <citation type="submission" date="2023-03" db="EMBL/GenBank/DDBJ databases">
        <title>DFI Biobank Strains.</title>
        <authorList>
            <person name="Mostad J."/>
            <person name="Paddock L."/>
            <person name="Medina S."/>
            <person name="Waligurski E."/>
            <person name="Barat B."/>
            <person name="Smith R."/>
            <person name="Burgo V."/>
            <person name="Metcalfe C."/>
            <person name="Woodson C."/>
            <person name="Sundararajan A."/>
            <person name="Ramaswamy R."/>
            <person name="Lin H."/>
            <person name="Pamer E.G."/>
        </authorList>
    </citation>
    <scope>NUCLEOTIDE SEQUENCE</scope>
    <source>
        <strain evidence="6">DFI.9.5</strain>
    </source>
</reference>
<evidence type="ECO:0000259" key="2">
    <source>
        <dbReference type="Pfam" id="PF16409"/>
    </source>
</evidence>
<dbReference type="KEGG" id="bcel:BcellWH2_03254"/>
<evidence type="ECO:0000313" key="5">
    <source>
        <dbReference type="EMBL" id="KAA5421983.1"/>
    </source>
</evidence>
<evidence type="ECO:0000313" key="10">
    <source>
        <dbReference type="Proteomes" id="UP000482653"/>
    </source>
</evidence>
<dbReference type="RefSeq" id="WP_022209687.1">
    <property type="nucleotide sequence ID" value="NZ_CAXKYC010000014.1"/>
</dbReference>
<dbReference type="Proteomes" id="UP000061809">
    <property type="component" value="Chromosome"/>
</dbReference>
<reference evidence="9 10" key="2">
    <citation type="journal article" date="2019" name="Nat. Med.">
        <title>A library of human gut bacterial isolates paired with longitudinal multiomics data enables mechanistic microbiome research.</title>
        <authorList>
            <person name="Poyet M."/>
            <person name="Groussin M."/>
            <person name="Gibbons S.M."/>
            <person name="Avila-Pacheco J."/>
            <person name="Jiang X."/>
            <person name="Kearney S.M."/>
            <person name="Perrotta A.R."/>
            <person name="Berdy B."/>
            <person name="Zhao S."/>
            <person name="Lieberman T.D."/>
            <person name="Swanson P.K."/>
            <person name="Smith M."/>
            <person name="Roesemann S."/>
            <person name="Alexander J.E."/>
            <person name="Rich S.A."/>
            <person name="Livny J."/>
            <person name="Vlamakis H."/>
            <person name="Clish C."/>
            <person name="Bullock K."/>
            <person name="Deik A."/>
            <person name="Scott J."/>
            <person name="Pierce K.A."/>
            <person name="Xavier R.J."/>
            <person name="Alm E.J."/>
        </authorList>
    </citation>
    <scope>NUCLEOTIDE SEQUENCE [LARGE SCALE GENOMIC DNA]</scope>
    <source>
        <strain evidence="4 9">BIOML-A7</strain>
        <strain evidence="5 10">BIOML-A8</strain>
    </source>
</reference>
<evidence type="ECO:0000313" key="3">
    <source>
        <dbReference type="EMBL" id="ALJ60488.1"/>
    </source>
</evidence>
<evidence type="ECO:0000313" key="8">
    <source>
        <dbReference type="Proteomes" id="UP000061809"/>
    </source>
</evidence>
<gene>
    <name evidence="3" type="ORF">BcellWH2_03254</name>
    <name evidence="4" type="ORF">F2Y86_10540</name>
    <name evidence="5" type="ORF">F2Y87_02405</name>
    <name evidence="6" type="ORF">PZH42_09655</name>
    <name evidence="7" type="ORF">RO785_24140</name>
</gene>
<name>A0A0P0GDY8_9BACE</name>
<reference evidence="7" key="4">
    <citation type="submission" date="2023-08" db="EMBL/GenBank/DDBJ databases">
        <title>Reintroducing virulent viruses to syntetic microbiomes.</title>
        <authorList>
            <person name="Wilde J."/>
            <person name="Boyes R."/>
            <person name="Robinson A.V."/>
            <person name="Daisley B.A."/>
            <person name="Allen-Vercoe E."/>
        </authorList>
    </citation>
    <scope>NUCLEOTIDE SEQUENCE</scope>
    <source>
        <strain evidence="7">225I_12FAA</strain>
    </source>
</reference>
<dbReference type="Proteomes" id="UP000482653">
    <property type="component" value="Unassembled WGS sequence"/>
</dbReference>
<dbReference type="EMBL" id="JAVSNH010000002">
    <property type="protein sequence ID" value="MDT4514060.1"/>
    <property type="molecule type" value="Genomic_DNA"/>
</dbReference>
<dbReference type="AlphaFoldDB" id="A0A0P0GDY8"/>
<dbReference type="EMBL" id="CP012801">
    <property type="protein sequence ID" value="ALJ60488.1"/>
    <property type="molecule type" value="Genomic_DNA"/>
</dbReference>
<feature type="chain" id="PRO_5042679838" evidence="1">
    <location>
        <begin position="27"/>
        <end position="325"/>
    </location>
</feature>
<reference evidence="3 8" key="1">
    <citation type="journal article" date="2015" name="Science">
        <title>Genetic determinants of in vivo fitness and diet responsiveness in multiple human gut Bacteroides.</title>
        <authorList>
            <person name="Wu M."/>
            <person name="McNulty N.P."/>
            <person name="Rodionov D.A."/>
            <person name="Khoroshkin M.S."/>
            <person name="Griffin N.W."/>
            <person name="Cheng J."/>
            <person name="Latreille P."/>
            <person name="Kerstetter R.A."/>
            <person name="Terrapon N."/>
            <person name="Henrissat B."/>
            <person name="Osterman A.L."/>
            <person name="Gordon J.I."/>
        </authorList>
    </citation>
    <scope>NUCLEOTIDE SEQUENCE [LARGE SCALE GENOMIC DNA]</scope>
    <source>
        <strain evidence="3 8">WH2</strain>
    </source>
</reference>
<sequence>MKRNIIRNLFPALVAALVVVSCQVDTVTESTVVTRLEKNVYEVGENVRFHFSGEADFVTIFTGVDNYNGGTMGGTIKGSRYIYRNRGRENGSPVLSFNCKKDGDNLEEYAEIKLLLSTDFDGDITMEGIKRATWLDISEKAKWPVEGTKKGVNVNSGAIDLSEWNGRDIYLAFRYTAKKGQKQEGYTISSFNLNNTVETDALPYTIWTNASFAKCGTTTNKLQEDQTGAIFPAYQWTLGTSLTCAGMPDGKEDFESWVITSPVDPSQVIPDYGTLIKSYSEVVPGFYDYTYYKPGKFTVTVVSRNATAFGTEESVQNIEIEIVEK</sequence>
<dbReference type="EMBL" id="JARFID010000007">
    <property type="protein sequence ID" value="MDE8694372.1"/>
    <property type="molecule type" value="Genomic_DNA"/>
</dbReference>
<feature type="domain" description="DUF5017" evidence="2">
    <location>
        <begin position="21"/>
        <end position="208"/>
    </location>
</feature>
<dbReference type="Proteomes" id="UP001266995">
    <property type="component" value="Unassembled WGS sequence"/>
</dbReference>
<evidence type="ECO:0000313" key="6">
    <source>
        <dbReference type="EMBL" id="MDE8694372.1"/>
    </source>
</evidence>
<accession>A0A0P0GDY8</accession>
<dbReference type="Proteomes" id="UP000325055">
    <property type="component" value="Unassembled WGS sequence"/>
</dbReference>